<organism evidence="15 16">
    <name type="scientific">Agrilutibacter niabensis</name>
    <dbReference type="NCBI Taxonomy" id="380628"/>
    <lineage>
        <taxon>Bacteria</taxon>
        <taxon>Pseudomonadati</taxon>
        <taxon>Pseudomonadota</taxon>
        <taxon>Gammaproteobacteria</taxon>
        <taxon>Lysobacterales</taxon>
        <taxon>Lysobacteraceae</taxon>
        <taxon>Agrilutibacter</taxon>
    </lineage>
</organism>
<comment type="function">
    <text evidence="13">Plays a critical role in the incorporation of lipoproteins in the outer membrane after they are released by the LolA protein.</text>
</comment>
<evidence type="ECO:0000256" key="2">
    <source>
        <dbReference type="ARBA" id="ARBA00009696"/>
    </source>
</evidence>
<keyword evidence="9 13" id="KW-0564">Palmitate</keyword>
<keyword evidence="16" id="KW-1185">Reference proteome</keyword>
<accession>A0ABU1VQH3</accession>
<evidence type="ECO:0000313" key="15">
    <source>
        <dbReference type="EMBL" id="MDR7099600.1"/>
    </source>
</evidence>
<evidence type="ECO:0000256" key="8">
    <source>
        <dbReference type="ARBA" id="ARBA00023136"/>
    </source>
</evidence>
<keyword evidence="5 13" id="KW-0813">Transport</keyword>
<sequence>MSGRLVRSAALSAWMVLALAACVAQPARQVVPVAPAQAQANDTRRGAVVAWDLSGRIAVSNGDRGGSGRIDWQQRAGGYTISLGAPVTRQSWRLSGDELGARLEGIAGGPREGADVEELLLSATGWNIPVRAMQNWVRGVGGAVHEYGPTKLAYDAAGLPVKLEQAGWSVEYQDWYPAGPGRPQLPKRIVARNGKASVKLVVDEWGLAPQ</sequence>
<keyword evidence="12 13" id="KW-0449">Lipoprotein</keyword>
<dbReference type="Proteomes" id="UP001267878">
    <property type="component" value="Unassembled WGS sequence"/>
</dbReference>
<evidence type="ECO:0000256" key="12">
    <source>
        <dbReference type="ARBA" id="ARBA00023288"/>
    </source>
</evidence>
<evidence type="ECO:0000256" key="4">
    <source>
        <dbReference type="ARBA" id="ARBA00016202"/>
    </source>
</evidence>
<gene>
    <name evidence="13" type="primary">lolB</name>
    <name evidence="15" type="ORF">J2X04_001981</name>
</gene>
<dbReference type="HAMAP" id="MF_00233">
    <property type="entry name" value="LolB"/>
    <property type="match status" value="1"/>
</dbReference>
<proteinExistence type="inferred from homology"/>
<dbReference type="SUPFAM" id="SSF89392">
    <property type="entry name" value="Prokaryotic lipoproteins and lipoprotein localization factors"/>
    <property type="match status" value="1"/>
</dbReference>
<name>A0ABU1VQH3_9GAMM</name>
<comment type="subunit">
    <text evidence="3 13">Monomer.</text>
</comment>
<reference evidence="15 16" key="1">
    <citation type="submission" date="2023-07" db="EMBL/GenBank/DDBJ databases">
        <title>Sorghum-associated microbial communities from plants grown in Nebraska, USA.</title>
        <authorList>
            <person name="Schachtman D."/>
        </authorList>
    </citation>
    <scope>NUCLEOTIDE SEQUENCE [LARGE SCALE GENOMIC DNA]</scope>
    <source>
        <strain evidence="15 16">BE187</strain>
    </source>
</reference>
<protein>
    <recommendedName>
        <fullName evidence="4 13">Outer-membrane lipoprotein LolB</fullName>
    </recommendedName>
</protein>
<evidence type="ECO:0000256" key="13">
    <source>
        <dbReference type="HAMAP-Rule" id="MF_00233"/>
    </source>
</evidence>
<keyword evidence="8 13" id="KW-0472">Membrane</keyword>
<evidence type="ECO:0000256" key="3">
    <source>
        <dbReference type="ARBA" id="ARBA00011245"/>
    </source>
</evidence>
<evidence type="ECO:0000256" key="5">
    <source>
        <dbReference type="ARBA" id="ARBA00022448"/>
    </source>
</evidence>
<dbReference type="CDD" id="cd16326">
    <property type="entry name" value="LolB"/>
    <property type="match status" value="1"/>
</dbReference>
<evidence type="ECO:0000256" key="10">
    <source>
        <dbReference type="ARBA" id="ARBA00023186"/>
    </source>
</evidence>
<dbReference type="PROSITE" id="PS51257">
    <property type="entry name" value="PROKAR_LIPOPROTEIN"/>
    <property type="match status" value="1"/>
</dbReference>
<feature type="signal peptide" evidence="14">
    <location>
        <begin position="1"/>
        <end position="20"/>
    </location>
</feature>
<dbReference type="InterPro" id="IPR029046">
    <property type="entry name" value="LolA/LolB/LppX"/>
</dbReference>
<evidence type="ECO:0000313" key="16">
    <source>
        <dbReference type="Proteomes" id="UP001267878"/>
    </source>
</evidence>
<dbReference type="EMBL" id="JAVDVW010000002">
    <property type="protein sequence ID" value="MDR7099600.1"/>
    <property type="molecule type" value="Genomic_DNA"/>
</dbReference>
<keyword evidence="6 13" id="KW-0732">Signal</keyword>
<evidence type="ECO:0000256" key="11">
    <source>
        <dbReference type="ARBA" id="ARBA00023237"/>
    </source>
</evidence>
<dbReference type="InterPro" id="IPR004565">
    <property type="entry name" value="OM_lipoprot_LolB"/>
</dbReference>
<evidence type="ECO:0000256" key="9">
    <source>
        <dbReference type="ARBA" id="ARBA00023139"/>
    </source>
</evidence>
<feature type="chain" id="PRO_5046078559" description="Outer-membrane lipoprotein LolB" evidence="14">
    <location>
        <begin position="21"/>
        <end position="210"/>
    </location>
</feature>
<evidence type="ECO:0000256" key="7">
    <source>
        <dbReference type="ARBA" id="ARBA00022927"/>
    </source>
</evidence>
<dbReference type="RefSeq" id="WP_310053913.1">
    <property type="nucleotide sequence ID" value="NZ_JAVDVW010000002.1"/>
</dbReference>
<dbReference type="Gene3D" id="2.50.20.10">
    <property type="entry name" value="Lipoprotein localisation LolA/LolB/LppX"/>
    <property type="match status" value="1"/>
</dbReference>
<comment type="similarity">
    <text evidence="2 13">Belongs to the LolB family.</text>
</comment>
<dbReference type="NCBIfam" id="TIGR00548">
    <property type="entry name" value="lolB"/>
    <property type="match status" value="1"/>
</dbReference>
<keyword evidence="10 13" id="KW-0143">Chaperone</keyword>
<evidence type="ECO:0000256" key="14">
    <source>
        <dbReference type="SAM" id="SignalP"/>
    </source>
</evidence>
<evidence type="ECO:0000256" key="1">
    <source>
        <dbReference type="ARBA" id="ARBA00004459"/>
    </source>
</evidence>
<dbReference type="Pfam" id="PF03550">
    <property type="entry name" value="LolB"/>
    <property type="match status" value="1"/>
</dbReference>
<comment type="subcellular location">
    <subcellularLocation>
        <location evidence="1 13">Cell outer membrane</location>
        <topology evidence="1 13">Lipid-anchor</topology>
    </subcellularLocation>
</comment>
<keyword evidence="7 13" id="KW-0653">Protein transport</keyword>
<evidence type="ECO:0000256" key="6">
    <source>
        <dbReference type="ARBA" id="ARBA00022729"/>
    </source>
</evidence>
<keyword evidence="11 13" id="KW-0998">Cell outer membrane</keyword>
<comment type="caution">
    <text evidence="15">The sequence shown here is derived from an EMBL/GenBank/DDBJ whole genome shotgun (WGS) entry which is preliminary data.</text>
</comment>